<feature type="chain" id="PRO_5045249183" description="Lipoprotein" evidence="1">
    <location>
        <begin position="27"/>
        <end position="125"/>
    </location>
</feature>
<keyword evidence="1" id="KW-0732">Signal</keyword>
<dbReference type="PROSITE" id="PS51257">
    <property type="entry name" value="PROKAR_LIPOPROTEIN"/>
    <property type="match status" value="1"/>
</dbReference>
<gene>
    <name evidence="2" type="ORF">OF376_03045</name>
</gene>
<evidence type="ECO:0008006" key="4">
    <source>
        <dbReference type="Google" id="ProtNLM"/>
    </source>
</evidence>
<proteinExistence type="predicted"/>
<organism evidence="2 3">
    <name type="scientific">Ureaplasma miroungigenitalium</name>
    <dbReference type="NCBI Taxonomy" id="1042321"/>
    <lineage>
        <taxon>Bacteria</taxon>
        <taxon>Bacillati</taxon>
        <taxon>Mycoplasmatota</taxon>
        <taxon>Mycoplasmoidales</taxon>
        <taxon>Mycoplasmoidaceae</taxon>
        <taxon>Ureaplasma</taxon>
    </lineage>
</organism>
<evidence type="ECO:0000313" key="3">
    <source>
        <dbReference type="Proteomes" id="UP001208245"/>
    </source>
</evidence>
<sequence length="125" mass="13855">MKKINKKILGFSLLGFGAVAALGGVAAITASCGNPDSKDKIETRSKIIDQILARKGEQKKYGELNNVDAFYWARFWNSPFEQIRNLAKGLDEAIDLNKSSTFKPLIDKGLYEKTFLAEAEKQIAN</sequence>
<feature type="non-terminal residue" evidence="2">
    <location>
        <position position="125"/>
    </location>
</feature>
<evidence type="ECO:0000256" key="1">
    <source>
        <dbReference type="SAM" id="SignalP"/>
    </source>
</evidence>
<comment type="caution">
    <text evidence="2">The sequence shown here is derived from an EMBL/GenBank/DDBJ whole genome shotgun (WGS) entry which is preliminary data.</text>
</comment>
<reference evidence="2 3" key="1">
    <citation type="journal article" date="2020" name="Int. J. Syst. Evol. Microbiol.">
        <title>Ureaplasma miroungigenitalium sp. nov. isolated from northern elephant seals (Mirounga angustirostris) and Ureaplasma zalophigenitalium sp. nov. isolated from California sea lions (Zalophus californianus).</title>
        <authorList>
            <person name="Volokhov D.V."/>
            <person name="Gulland F.M."/>
            <person name="Gao Y."/>
            <person name="Chizhikov V.E."/>
        </authorList>
    </citation>
    <scope>NUCLEOTIDE SEQUENCE [LARGE SCALE GENOMIC DNA]</scope>
    <source>
        <strain evidence="2 3">ES3182-GEN</strain>
    </source>
</reference>
<dbReference type="EMBL" id="JAOXHL010000004">
    <property type="protein sequence ID" value="MCV3728739.1"/>
    <property type="molecule type" value="Genomic_DNA"/>
</dbReference>
<feature type="signal peptide" evidence="1">
    <location>
        <begin position="1"/>
        <end position="26"/>
    </location>
</feature>
<name>A0ABT3BND4_9BACT</name>
<dbReference type="Proteomes" id="UP001208245">
    <property type="component" value="Unassembled WGS sequence"/>
</dbReference>
<evidence type="ECO:0000313" key="2">
    <source>
        <dbReference type="EMBL" id="MCV3728739.1"/>
    </source>
</evidence>
<keyword evidence="3" id="KW-1185">Reference proteome</keyword>
<protein>
    <recommendedName>
        <fullName evidence="4">Lipoprotein</fullName>
    </recommendedName>
</protein>
<accession>A0ABT3BND4</accession>